<sequence length="103" mass="11276">MLDGLFGTVFRSIVSVENVGLFGLSRVGSRKVVQISATFMLFFSILDTSSYFRLQCIHEHRILVASDSGTGGGGVSGQYDRGGEIEERSRDAMAGEVQNIQRR</sequence>
<gene>
    <name evidence="2" type="ORF">V6N11_081915</name>
</gene>
<dbReference type="PANTHER" id="PTHR11119">
    <property type="entry name" value="XANTHINE-URACIL / VITAMIN C PERMEASE FAMILY MEMBER"/>
    <property type="match status" value="1"/>
</dbReference>
<evidence type="ECO:0000313" key="2">
    <source>
        <dbReference type="EMBL" id="KAK8996649.1"/>
    </source>
</evidence>
<keyword evidence="3" id="KW-1185">Reference proteome</keyword>
<accession>A0ABR2Q7Y3</accession>
<dbReference type="Proteomes" id="UP001396334">
    <property type="component" value="Unassembled WGS sequence"/>
</dbReference>
<comment type="similarity">
    <text evidence="1">Belongs to the nucleobase:cation symporter-2 (NCS2) (TC 2.A.40) family.</text>
</comment>
<name>A0ABR2Q7Y3_9ROSI</name>
<evidence type="ECO:0000313" key="3">
    <source>
        <dbReference type="Proteomes" id="UP001396334"/>
    </source>
</evidence>
<proteinExistence type="inferred from homology"/>
<dbReference type="EMBL" id="JBBPBN010000044">
    <property type="protein sequence ID" value="KAK8996649.1"/>
    <property type="molecule type" value="Genomic_DNA"/>
</dbReference>
<comment type="caution">
    <text evidence="2">The sequence shown here is derived from an EMBL/GenBank/DDBJ whole genome shotgun (WGS) entry which is preliminary data.</text>
</comment>
<evidence type="ECO:0000256" key="1">
    <source>
        <dbReference type="ARBA" id="ARBA00008821"/>
    </source>
</evidence>
<organism evidence="2 3">
    <name type="scientific">Hibiscus sabdariffa</name>
    <name type="common">roselle</name>
    <dbReference type="NCBI Taxonomy" id="183260"/>
    <lineage>
        <taxon>Eukaryota</taxon>
        <taxon>Viridiplantae</taxon>
        <taxon>Streptophyta</taxon>
        <taxon>Embryophyta</taxon>
        <taxon>Tracheophyta</taxon>
        <taxon>Spermatophyta</taxon>
        <taxon>Magnoliopsida</taxon>
        <taxon>eudicotyledons</taxon>
        <taxon>Gunneridae</taxon>
        <taxon>Pentapetalae</taxon>
        <taxon>rosids</taxon>
        <taxon>malvids</taxon>
        <taxon>Malvales</taxon>
        <taxon>Malvaceae</taxon>
        <taxon>Malvoideae</taxon>
        <taxon>Hibiscus</taxon>
    </lineage>
</organism>
<protein>
    <submittedName>
        <fullName evidence="2">Uncharacterized protein</fullName>
    </submittedName>
</protein>
<reference evidence="2 3" key="1">
    <citation type="journal article" date="2024" name="G3 (Bethesda)">
        <title>Genome assembly of Hibiscus sabdariffa L. provides insights into metabolisms of medicinal natural products.</title>
        <authorList>
            <person name="Kim T."/>
        </authorList>
    </citation>
    <scope>NUCLEOTIDE SEQUENCE [LARGE SCALE GENOMIC DNA]</scope>
    <source>
        <strain evidence="2">TK-2024</strain>
        <tissue evidence="2">Old leaves</tissue>
    </source>
</reference>